<evidence type="ECO:0000256" key="6">
    <source>
        <dbReference type="ARBA" id="ARBA00023239"/>
    </source>
</evidence>
<comment type="caution">
    <text evidence="9">The sequence shown here is derived from an EMBL/GenBank/DDBJ whole genome shotgun (WGS) entry which is preliminary data.</text>
</comment>
<dbReference type="EMBL" id="JAMSKV010000009">
    <property type="protein sequence ID" value="MCQ8278983.1"/>
    <property type="molecule type" value="Genomic_DNA"/>
</dbReference>
<evidence type="ECO:0000313" key="10">
    <source>
        <dbReference type="Proteomes" id="UP001524587"/>
    </source>
</evidence>
<dbReference type="Proteomes" id="UP001524587">
    <property type="component" value="Unassembled WGS sequence"/>
</dbReference>
<dbReference type="PANTHER" id="PTHR11002">
    <property type="entry name" value="CARBONIC ANHYDRASE"/>
    <property type="match status" value="1"/>
</dbReference>
<dbReference type="SMART" id="SM00947">
    <property type="entry name" value="Pro_CA"/>
    <property type="match status" value="1"/>
</dbReference>
<evidence type="ECO:0000256" key="3">
    <source>
        <dbReference type="ARBA" id="ARBA00012925"/>
    </source>
</evidence>
<comment type="function">
    <text evidence="8">Reversible hydration of carbon dioxide.</text>
</comment>
<keyword evidence="10" id="KW-1185">Reference proteome</keyword>
<dbReference type="InterPro" id="IPR015892">
    <property type="entry name" value="Carbonic_anhydrase_CS"/>
</dbReference>
<evidence type="ECO:0000256" key="5">
    <source>
        <dbReference type="ARBA" id="ARBA00022833"/>
    </source>
</evidence>
<proteinExistence type="inferred from homology"/>
<sequence length="225" mass="24001">MTAPHPPHDLLSLLEGVQDFSTRVYPEKRDLFDALAQGQAPHTLLITCADSRISPELITQSEPGTLFVLRNIGNIVPPYGEMLGGVSAAIEYAVLALGVRNIIVCGHSDCGAMKALLDPASSGLDAMPTVSSWLRHADAAHAVCEALHHDANGADKLQAVAEHNVLLQIDHLRTHPAVAARVADGRLTLMGWLYDIPTGTVRVFDGASREARAVPDVIEMLRAGA</sequence>
<comment type="catalytic activity">
    <reaction evidence="7 8">
        <text>hydrogencarbonate + H(+) = CO2 + H2O</text>
        <dbReference type="Rhea" id="RHEA:10748"/>
        <dbReference type="ChEBI" id="CHEBI:15377"/>
        <dbReference type="ChEBI" id="CHEBI:15378"/>
        <dbReference type="ChEBI" id="CHEBI:16526"/>
        <dbReference type="ChEBI" id="CHEBI:17544"/>
        <dbReference type="EC" id="4.2.1.1"/>
    </reaction>
</comment>
<dbReference type="PROSITE" id="PS00704">
    <property type="entry name" value="PROK_CO2_ANHYDRASE_1"/>
    <property type="match status" value="1"/>
</dbReference>
<dbReference type="InterPro" id="IPR045066">
    <property type="entry name" value="Beta_CA_cladeB"/>
</dbReference>
<evidence type="ECO:0000256" key="4">
    <source>
        <dbReference type="ARBA" id="ARBA00022723"/>
    </source>
</evidence>
<accession>A0ABT1W7X0</accession>
<dbReference type="PANTHER" id="PTHR11002:SF76">
    <property type="entry name" value="CARBONIC ANHYDRASE"/>
    <property type="match status" value="1"/>
</dbReference>
<dbReference type="Pfam" id="PF00484">
    <property type="entry name" value="Pro_CA"/>
    <property type="match status" value="1"/>
</dbReference>
<keyword evidence="4" id="KW-0479">Metal-binding</keyword>
<dbReference type="RefSeq" id="WP_422864463.1">
    <property type="nucleotide sequence ID" value="NZ_JAMSKV010000009.1"/>
</dbReference>
<organism evidence="9 10">
    <name type="scientific">Endosaccharibacter trunci</name>
    <dbReference type="NCBI Taxonomy" id="2812733"/>
    <lineage>
        <taxon>Bacteria</taxon>
        <taxon>Pseudomonadati</taxon>
        <taxon>Pseudomonadota</taxon>
        <taxon>Alphaproteobacteria</taxon>
        <taxon>Acetobacterales</taxon>
        <taxon>Acetobacteraceae</taxon>
        <taxon>Endosaccharibacter</taxon>
    </lineage>
</organism>
<dbReference type="InterPro" id="IPR036874">
    <property type="entry name" value="Carbonic_anhydrase_sf"/>
</dbReference>
<reference evidence="9 10" key="1">
    <citation type="submission" date="2022-06" db="EMBL/GenBank/DDBJ databases">
        <title>Endosaccharibacter gen. nov., sp. nov., endophytic bacteria isolated from sugarcane.</title>
        <authorList>
            <person name="Pitiwittayakul N."/>
            <person name="Yukphan P."/>
            <person name="Charoenyingcharoen P."/>
            <person name="Tanasupawat S."/>
        </authorList>
    </citation>
    <scope>NUCLEOTIDE SEQUENCE [LARGE SCALE GENOMIC DNA]</scope>
    <source>
        <strain evidence="9 10">KSS8</strain>
    </source>
</reference>
<keyword evidence="6 8" id="KW-0456">Lyase</keyword>
<evidence type="ECO:0000256" key="1">
    <source>
        <dbReference type="ARBA" id="ARBA00001947"/>
    </source>
</evidence>
<dbReference type="PROSITE" id="PS00705">
    <property type="entry name" value="PROK_CO2_ANHYDRASE_2"/>
    <property type="match status" value="1"/>
</dbReference>
<evidence type="ECO:0000256" key="7">
    <source>
        <dbReference type="ARBA" id="ARBA00048348"/>
    </source>
</evidence>
<dbReference type="SUPFAM" id="SSF53056">
    <property type="entry name" value="beta-carbonic anhydrase, cab"/>
    <property type="match status" value="1"/>
</dbReference>
<protein>
    <recommendedName>
        <fullName evidence="3 8">Carbonic anhydrase</fullName>
        <ecNumber evidence="3 8">4.2.1.1</ecNumber>
    </recommendedName>
    <alternativeName>
        <fullName evidence="8">Carbonate dehydratase</fullName>
    </alternativeName>
</protein>
<dbReference type="CDD" id="cd00884">
    <property type="entry name" value="beta_CA_cladeB"/>
    <property type="match status" value="1"/>
</dbReference>
<evidence type="ECO:0000256" key="8">
    <source>
        <dbReference type="RuleBase" id="RU003956"/>
    </source>
</evidence>
<evidence type="ECO:0000313" key="9">
    <source>
        <dbReference type="EMBL" id="MCQ8278983.1"/>
    </source>
</evidence>
<evidence type="ECO:0000256" key="2">
    <source>
        <dbReference type="ARBA" id="ARBA00006217"/>
    </source>
</evidence>
<name>A0ABT1W7X0_9PROT</name>
<dbReference type="EC" id="4.2.1.1" evidence="3 8"/>
<comment type="similarity">
    <text evidence="2 8">Belongs to the beta-class carbonic anhydrase family.</text>
</comment>
<gene>
    <name evidence="9" type="ORF">NFI95_11045</name>
</gene>
<comment type="cofactor">
    <cofactor evidence="1">
        <name>Zn(2+)</name>
        <dbReference type="ChEBI" id="CHEBI:29105"/>
    </cofactor>
</comment>
<dbReference type="InterPro" id="IPR001765">
    <property type="entry name" value="Carbonic_anhydrase"/>
</dbReference>
<dbReference type="Gene3D" id="3.40.1050.10">
    <property type="entry name" value="Carbonic anhydrase"/>
    <property type="match status" value="1"/>
</dbReference>
<keyword evidence="5 8" id="KW-0862">Zinc</keyword>